<dbReference type="SUPFAM" id="SSF52096">
    <property type="entry name" value="ClpP/crotonase"/>
    <property type="match status" value="1"/>
</dbReference>
<feature type="compositionally biased region" description="Basic and acidic residues" evidence="2">
    <location>
        <begin position="228"/>
        <end position="240"/>
    </location>
</feature>
<dbReference type="PANTHER" id="PTHR42964">
    <property type="entry name" value="ENOYL-COA HYDRATASE"/>
    <property type="match status" value="1"/>
</dbReference>
<dbReference type="Proteomes" id="UP000284006">
    <property type="component" value="Unassembled WGS sequence"/>
</dbReference>
<organism evidence="3 4">
    <name type="scientific">Massilia cavernae</name>
    <dbReference type="NCBI Taxonomy" id="2320864"/>
    <lineage>
        <taxon>Bacteria</taxon>
        <taxon>Pseudomonadati</taxon>
        <taxon>Pseudomonadota</taxon>
        <taxon>Betaproteobacteria</taxon>
        <taxon>Burkholderiales</taxon>
        <taxon>Oxalobacteraceae</taxon>
        <taxon>Telluria group</taxon>
        <taxon>Massilia</taxon>
    </lineage>
</organism>
<proteinExistence type="inferred from homology"/>
<dbReference type="EMBL" id="QYUP01000198">
    <property type="protein sequence ID" value="RJG08280.1"/>
    <property type="molecule type" value="Genomic_DNA"/>
</dbReference>
<dbReference type="CDD" id="cd06558">
    <property type="entry name" value="crotonase-like"/>
    <property type="match status" value="1"/>
</dbReference>
<dbReference type="InterPro" id="IPR001753">
    <property type="entry name" value="Enoyl-CoA_hydra/iso"/>
</dbReference>
<dbReference type="InterPro" id="IPR051683">
    <property type="entry name" value="Enoyl-CoA_Hydratase/Isomerase"/>
</dbReference>
<dbReference type="RefSeq" id="WP_119813255.1">
    <property type="nucleotide sequence ID" value="NZ_QYUP01000198.1"/>
</dbReference>
<dbReference type="Pfam" id="PF00378">
    <property type="entry name" value="ECH_1"/>
    <property type="match status" value="1"/>
</dbReference>
<reference evidence="3 4" key="1">
    <citation type="submission" date="2018-09" db="EMBL/GenBank/DDBJ databases">
        <authorList>
            <person name="Zhu H."/>
        </authorList>
    </citation>
    <scope>NUCLEOTIDE SEQUENCE [LARGE SCALE GENOMIC DNA]</scope>
    <source>
        <strain evidence="3 4">K1S02-61</strain>
    </source>
</reference>
<feature type="compositionally biased region" description="Basic residues" evidence="2">
    <location>
        <begin position="241"/>
        <end position="259"/>
    </location>
</feature>
<dbReference type="PANTHER" id="PTHR42964:SF1">
    <property type="entry name" value="POLYKETIDE BIOSYNTHESIS ENOYL-COA HYDRATASE PKSH-RELATED"/>
    <property type="match status" value="1"/>
</dbReference>
<comment type="caution">
    <text evidence="3">The sequence shown here is derived from an EMBL/GenBank/DDBJ whole genome shotgun (WGS) entry which is preliminary data.</text>
</comment>
<dbReference type="AlphaFoldDB" id="A0A418X751"/>
<name>A0A418X751_9BURK</name>
<sequence>MADQELITEIDGPIARITFNRPQARNALTAGMVVAMREFLKQIETDPSVRCVVMTGAGDHFMAGGDVAGFAQALDAAPGERRRDFEERARSAMSLFAAMERLPQPIIAKVRGAVAGASVGWVAASDFVLVSDTALFVVAHILLGTSPDGAVTWHLPRAIGLRKAKEMALLGDRLSAAEAVAFGRQNRTSSADAELDAETEEASAAPGERRASPFARTKMLAQPGVRQSDPRADAKTEAGSRRRVRRDRRFRWRRERGRR</sequence>
<keyword evidence="3" id="KW-0413">Isomerase</keyword>
<protein>
    <submittedName>
        <fullName evidence="3">Enoyl-CoA hydratase/isomerase family protein</fullName>
    </submittedName>
</protein>
<evidence type="ECO:0000313" key="3">
    <source>
        <dbReference type="EMBL" id="RJG08280.1"/>
    </source>
</evidence>
<keyword evidence="4" id="KW-1185">Reference proteome</keyword>
<accession>A0A418X751</accession>
<dbReference type="Gene3D" id="3.90.226.10">
    <property type="entry name" value="2-enoyl-CoA Hydratase, Chain A, domain 1"/>
    <property type="match status" value="1"/>
</dbReference>
<dbReference type="GO" id="GO:0016853">
    <property type="term" value="F:isomerase activity"/>
    <property type="evidence" value="ECO:0007669"/>
    <property type="project" value="UniProtKB-KW"/>
</dbReference>
<evidence type="ECO:0000256" key="1">
    <source>
        <dbReference type="ARBA" id="ARBA00005254"/>
    </source>
</evidence>
<dbReference type="InterPro" id="IPR029045">
    <property type="entry name" value="ClpP/crotonase-like_dom_sf"/>
</dbReference>
<feature type="region of interest" description="Disordered" evidence="2">
    <location>
        <begin position="187"/>
        <end position="259"/>
    </location>
</feature>
<gene>
    <name evidence="3" type="ORF">D3872_24735</name>
</gene>
<dbReference type="OrthoDB" id="5291143at2"/>
<evidence type="ECO:0000256" key="2">
    <source>
        <dbReference type="SAM" id="MobiDB-lite"/>
    </source>
</evidence>
<comment type="similarity">
    <text evidence="1">Belongs to the enoyl-CoA hydratase/isomerase family.</text>
</comment>
<evidence type="ECO:0000313" key="4">
    <source>
        <dbReference type="Proteomes" id="UP000284006"/>
    </source>
</evidence>